<reference evidence="1 2" key="1">
    <citation type="submission" date="2020-01" db="EMBL/GenBank/DDBJ databases">
        <title>Draft genome sequence of Cand. Neptunochlamydia vexilliferae K9.</title>
        <authorList>
            <person name="Schulz F."/>
            <person name="Koestlbacher S."/>
            <person name="Wascher F."/>
            <person name="Pizzetti I."/>
            <person name="Horn M."/>
        </authorList>
    </citation>
    <scope>NUCLEOTIDE SEQUENCE [LARGE SCALE GENOMIC DNA]</scope>
    <source>
        <strain evidence="1 2">K9</strain>
    </source>
</reference>
<comment type="caution">
    <text evidence="1">The sequence shown here is derived from an EMBL/GenBank/DDBJ whole genome shotgun (WGS) entry which is preliminary data.</text>
</comment>
<dbReference type="RefSeq" id="WP_194847481.1">
    <property type="nucleotide sequence ID" value="NZ_JAAEJV010000013.1"/>
</dbReference>
<accession>A0ABS0AYG4</accession>
<evidence type="ECO:0000313" key="1">
    <source>
        <dbReference type="EMBL" id="MBF5059179.1"/>
    </source>
</evidence>
<organism evidence="1 2">
    <name type="scientific">Candidatus Neptunichlamydia vexilliferae</name>
    <dbReference type="NCBI Taxonomy" id="1651774"/>
    <lineage>
        <taxon>Bacteria</taxon>
        <taxon>Pseudomonadati</taxon>
        <taxon>Chlamydiota</taxon>
        <taxon>Chlamydiia</taxon>
        <taxon>Parachlamydiales</taxon>
        <taxon>Simkaniaceae</taxon>
        <taxon>Candidatus Neptunichlamydia</taxon>
    </lineage>
</organism>
<dbReference type="EMBL" id="JAAEJV010000013">
    <property type="protein sequence ID" value="MBF5059179.1"/>
    <property type="molecule type" value="Genomic_DNA"/>
</dbReference>
<evidence type="ECO:0000313" key="2">
    <source>
        <dbReference type="Proteomes" id="UP001194714"/>
    </source>
</evidence>
<name>A0ABS0AYG4_9BACT</name>
<dbReference type="Proteomes" id="UP001194714">
    <property type="component" value="Unassembled WGS sequence"/>
</dbReference>
<keyword evidence="2" id="KW-1185">Reference proteome</keyword>
<gene>
    <name evidence="1" type="ORF">NEPTK9_000687</name>
</gene>
<proteinExistence type="predicted"/>
<sequence length="64" mass="6639">MVGKVTGHTTNALNQLSGQDQPLADLMNNVDGVSYVVSAQSTLLQGTDFSATKGGEYLGINLPT</sequence>
<protein>
    <submittedName>
        <fullName evidence="1">Uncharacterized protein</fullName>
    </submittedName>
</protein>